<gene>
    <name evidence="1" type="ORF">CDOO_00870</name>
</gene>
<proteinExistence type="predicted"/>
<evidence type="ECO:0000313" key="2">
    <source>
        <dbReference type="Proteomes" id="UP000029914"/>
    </source>
</evidence>
<dbReference type="AlphaFoldDB" id="A0A097IJ35"/>
<dbReference type="EMBL" id="CP006764">
    <property type="protein sequence ID" value="AIT62139.1"/>
    <property type="molecule type" value="Genomic_DNA"/>
</dbReference>
<dbReference type="KEGG" id="cdo:CDOO_00870"/>
<sequence length="88" mass="9448">MARVSWDVLLGPGGDLAGGFVGRHENLGQPLRLLFGRQGFGDAIPPADHRARAGFRLDARQDLSLQDGLAVGQGDRLRRWGLCSAVVL</sequence>
<organism evidence="1 2">
    <name type="scientific">Corynebacterium doosanense CAU 212 = DSM 45436</name>
    <dbReference type="NCBI Taxonomy" id="558173"/>
    <lineage>
        <taxon>Bacteria</taxon>
        <taxon>Bacillati</taxon>
        <taxon>Actinomycetota</taxon>
        <taxon>Actinomycetes</taxon>
        <taxon>Mycobacteriales</taxon>
        <taxon>Corynebacteriaceae</taxon>
        <taxon>Corynebacterium</taxon>
    </lineage>
</organism>
<name>A0A097IJ35_9CORY</name>
<dbReference type="Proteomes" id="UP000029914">
    <property type="component" value="Chromosome"/>
</dbReference>
<protein>
    <submittedName>
        <fullName evidence="1">Uncharacterized protein</fullName>
    </submittedName>
</protein>
<evidence type="ECO:0000313" key="1">
    <source>
        <dbReference type="EMBL" id="AIT62139.1"/>
    </source>
</evidence>
<dbReference type="HOGENOM" id="CLU_2463804_0_0_11"/>
<accession>A0A097IJ35</accession>
<reference evidence="1 2" key="1">
    <citation type="submission" date="2013-09" db="EMBL/GenBank/DDBJ databases">
        <title>Complete genome sequence of Corynebacterium doosanense CAU 212(T) (=DSM 45436(T)), isolated from activated sludge.</title>
        <authorList>
            <person name="Schaffert L."/>
            <person name="Albersmeier A."/>
            <person name="Kalinowski J."/>
            <person name="Ruckert C."/>
        </authorList>
    </citation>
    <scope>NUCLEOTIDE SEQUENCE [LARGE SCALE GENOMIC DNA]</scope>
    <source>
        <strain evidence="1 2">CAU 212</strain>
    </source>
</reference>
<keyword evidence="2" id="KW-1185">Reference proteome</keyword>